<feature type="domain" description="NADP-dependent oxidoreductase" evidence="2">
    <location>
        <begin position="13"/>
        <end position="308"/>
    </location>
</feature>
<evidence type="ECO:0000259" key="2">
    <source>
        <dbReference type="Pfam" id="PF00248"/>
    </source>
</evidence>
<dbReference type="PANTHER" id="PTHR43625">
    <property type="entry name" value="AFLATOXIN B1 ALDEHYDE REDUCTASE"/>
    <property type="match status" value="1"/>
</dbReference>
<dbReference type="InterPro" id="IPR050791">
    <property type="entry name" value="Aldo-Keto_reductase"/>
</dbReference>
<dbReference type="GO" id="GO:0016491">
    <property type="term" value="F:oxidoreductase activity"/>
    <property type="evidence" value="ECO:0007669"/>
    <property type="project" value="UniProtKB-KW"/>
</dbReference>
<dbReference type="CDD" id="cd19077">
    <property type="entry name" value="AKR_AKR8A1-2"/>
    <property type="match status" value="1"/>
</dbReference>
<gene>
    <name evidence="3" type="ORF">GP486_003140</name>
</gene>
<organism evidence="3 4">
    <name type="scientific">Trichoglossum hirsutum</name>
    <dbReference type="NCBI Taxonomy" id="265104"/>
    <lineage>
        <taxon>Eukaryota</taxon>
        <taxon>Fungi</taxon>
        <taxon>Dikarya</taxon>
        <taxon>Ascomycota</taxon>
        <taxon>Pezizomycotina</taxon>
        <taxon>Geoglossomycetes</taxon>
        <taxon>Geoglossales</taxon>
        <taxon>Geoglossaceae</taxon>
        <taxon>Trichoglossum</taxon>
    </lineage>
</organism>
<dbReference type="AlphaFoldDB" id="A0A9P8LDW4"/>
<protein>
    <recommendedName>
        <fullName evidence="2">NADP-dependent oxidoreductase domain-containing protein</fullName>
    </recommendedName>
</protein>
<accession>A0A9P8LDW4</accession>
<dbReference type="PANTHER" id="PTHR43625:SF78">
    <property type="entry name" value="PYRIDOXAL REDUCTASE-RELATED"/>
    <property type="match status" value="1"/>
</dbReference>
<name>A0A9P8LDW4_9PEZI</name>
<dbReference type="Pfam" id="PF00248">
    <property type="entry name" value="Aldo_ket_red"/>
    <property type="match status" value="1"/>
</dbReference>
<dbReference type="SUPFAM" id="SSF51430">
    <property type="entry name" value="NAD(P)-linked oxidoreductase"/>
    <property type="match status" value="1"/>
</dbReference>
<evidence type="ECO:0000313" key="4">
    <source>
        <dbReference type="Proteomes" id="UP000750711"/>
    </source>
</evidence>
<reference evidence="3" key="1">
    <citation type="submission" date="2021-03" db="EMBL/GenBank/DDBJ databases">
        <title>Comparative genomics and phylogenomic investigation of the class Geoglossomycetes provide insights into ecological specialization and systematics.</title>
        <authorList>
            <person name="Melie T."/>
            <person name="Pirro S."/>
            <person name="Miller A.N."/>
            <person name="Quandt A."/>
        </authorList>
    </citation>
    <scope>NUCLEOTIDE SEQUENCE</scope>
    <source>
        <strain evidence="3">CAQ_001_2017</strain>
    </source>
</reference>
<sequence length="329" mass="35929">MPSVVGREVGTKGFGLMGFTWRPKVTPKEQAFQVMKTALAHGANFWNGGELYGTPQLNSLHYLHDYFKAHPEDKDKVVISIKGGLNANFQVDGTEENVRRSVDECLRVLDGEKFLDIFECARVDPRTPIETTIAVLAKYVKEGKIGGIGLSEVKAETIRRAHKVHPIAAVEVELSLWATDILTNGVAATCAELGIPIVAYSPLGRGFLTGQFKSLGDLPVGDIRRHFPRFSPENFPKNIELLHELEKLAEKKGAPLTQVALGWVKAQSGRNGLPTIIPIPGTTTEARLVENMHDVALSEEDLKEIDDILSKAVIIGERYGGGAAKLMDG</sequence>
<dbReference type="EMBL" id="JAGHQM010000399">
    <property type="protein sequence ID" value="KAH0562166.1"/>
    <property type="molecule type" value="Genomic_DNA"/>
</dbReference>
<comment type="caution">
    <text evidence="3">The sequence shown here is derived from an EMBL/GenBank/DDBJ whole genome shotgun (WGS) entry which is preliminary data.</text>
</comment>
<dbReference type="InterPro" id="IPR036812">
    <property type="entry name" value="NAD(P)_OxRdtase_dom_sf"/>
</dbReference>
<dbReference type="InterPro" id="IPR023210">
    <property type="entry name" value="NADP_OxRdtase_dom"/>
</dbReference>
<evidence type="ECO:0000313" key="3">
    <source>
        <dbReference type="EMBL" id="KAH0562166.1"/>
    </source>
</evidence>
<evidence type="ECO:0000256" key="1">
    <source>
        <dbReference type="ARBA" id="ARBA00023002"/>
    </source>
</evidence>
<proteinExistence type="predicted"/>
<dbReference type="Proteomes" id="UP000750711">
    <property type="component" value="Unassembled WGS sequence"/>
</dbReference>
<keyword evidence="4" id="KW-1185">Reference proteome</keyword>
<keyword evidence="1" id="KW-0560">Oxidoreductase</keyword>
<dbReference type="GO" id="GO:0005737">
    <property type="term" value="C:cytoplasm"/>
    <property type="evidence" value="ECO:0007669"/>
    <property type="project" value="TreeGrafter"/>
</dbReference>
<dbReference type="Gene3D" id="3.20.20.100">
    <property type="entry name" value="NADP-dependent oxidoreductase domain"/>
    <property type="match status" value="1"/>
</dbReference>